<dbReference type="Pfam" id="PF25154">
    <property type="entry name" value="TPR_AP5Z1_C"/>
    <property type="match status" value="1"/>
</dbReference>
<gene>
    <name evidence="4" type="ORF">Bpfe_025135</name>
</gene>
<feature type="domain" description="AP-5 complex subunit zeta-1 C-terminal TPR" evidence="3">
    <location>
        <begin position="420"/>
        <end position="758"/>
    </location>
</feature>
<dbReference type="PANTHER" id="PTHR46488:SF1">
    <property type="entry name" value="AP-5 COMPLEX SUBUNIT ZETA-1"/>
    <property type="match status" value="1"/>
</dbReference>
<comment type="caution">
    <text evidence="4">The sequence shown here is derived from an EMBL/GenBank/DDBJ whole genome shotgun (WGS) entry which is preliminary data.</text>
</comment>
<dbReference type="EMBL" id="JASAOG010000181">
    <property type="protein sequence ID" value="KAK0045409.1"/>
    <property type="molecule type" value="Genomic_DNA"/>
</dbReference>
<dbReference type="InterPro" id="IPR028222">
    <property type="entry name" value="AP5Z1"/>
</dbReference>
<dbReference type="PANTHER" id="PTHR46488">
    <property type="entry name" value="AP-5 COMPLEX SUBUNIT ZETA-1"/>
    <property type="match status" value="1"/>
</dbReference>
<evidence type="ECO:0000259" key="1">
    <source>
        <dbReference type="Pfam" id="PF14764"/>
    </source>
</evidence>
<proteinExistence type="predicted"/>
<feature type="domain" description="AP-5 complex subunit zeta-1 N-terminal TPR" evidence="2">
    <location>
        <begin position="2"/>
        <end position="248"/>
    </location>
</feature>
<dbReference type="Pfam" id="PF25153">
    <property type="entry name" value="TPR_AP5Z1"/>
    <property type="match status" value="1"/>
</dbReference>
<dbReference type="InterPro" id="IPR055450">
    <property type="entry name" value="AP5Z1_ARM"/>
</dbReference>
<dbReference type="InterPro" id="IPR056856">
    <property type="entry name" value="TPR_AP5Z1_C"/>
</dbReference>
<name>A0AAD8F0C9_BIOPF</name>
<feature type="domain" description="AP-5 complex subunit zeta-1 ARM repeats" evidence="1">
    <location>
        <begin position="291"/>
        <end position="408"/>
    </location>
</feature>
<organism evidence="4 5">
    <name type="scientific">Biomphalaria pfeifferi</name>
    <name type="common">Bloodfluke planorb</name>
    <name type="synonym">Freshwater snail</name>
    <dbReference type="NCBI Taxonomy" id="112525"/>
    <lineage>
        <taxon>Eukaryota</taxon>
        <taxon>Metazoa</taxon>
        <taxon>Spiralia</taxon>
        <taxon>Lophotrochozoa</taxon>
        <taxon>Mollusca</taxon>
        <taxon>Gastropoda</taxon>
        <taxon>Heterobranchia</taxon>
        <taxon>Euthyneura</taxon>
        <taxon>Panpulmonata</taxon>
        <taxon>Hygrophila</taxon>
        <taxon>Lymnaeoidea</taxon>
        <taxon>Planorbidae</taxon>
        <taxon>Biomphalaria</taxon>
    </lineage>
</organism>
<reference evidence="4" key="1">
    <citation type="journal article" date="2023" name="PLoS Negl. Trop. Dis.">
        <title>A genome sequence for Biomphalaria pfeifferi, the major vector snail for the human-infecting parasite Schistosoma mansoni.</title>
        <authorList>
            <person name="Bu L."/>
            <person name="Lu L."/>
            <person name="Laidemitt M.R."/>
            <person name="Zhang S.M."/>
            <person name="Mutuku M."/>
            <person name="Mkoji G."/>
            <person name="Steinauer M."/>
            <person name="Loker E.S."/>
        </authorList>
    </citation>
    <scope>NUCLEOTIDE SEQUENCE</scope>
    <source>
        <strain evidence="4">KasaAsao</strain>
    </source>
</reference>
<evidence type="ECO:0000259" key="3">
    <source>
        <dbReference type="Pfam" id="PF25154"/>
    </source>
</evidence>
<dbReference type="InterPro" id="IPR056857">
    <property type="entry name" value="TPR_AP5Z1_N"/>
</dbReference>
<keyword evidence="5" id="KW-1185">Reference proteome</keyword>
<dbReference type="Pfam" id="PF14764">
    <property type="entry name" value="SPG48"/>
    <property type="match status" value="1"/>
</dbReference>
<accession>A0AAD8F0C9</accession>
<evidence type="ECO:0000259" key="2">
    <source>
        <dbReference type="Pfam" id="PF25153"/>
    </source>
</evidence>
<sequence length="761" mass="86270">MESIIKKAKQVSQEEIDALCSSIDEFLPSPNKSLECCDLMCQLFITIQASEPNYEPCISTNLVRNMIQCLKLATQKSQGGGNRCRLCQMILSELFPMNTVITDYLDENTCLPLKCLQLMQCLSTKSLKEISLTAKEWLDSEKFDKQKAALSLVMIFALKHGELRDNEVEDLLEKLAHRLSSSSLIQAPNPYAMNPFRKENESVVTEVDGSSTMNLFTILSIGHYYSEDQILNVLSFSILNTLLCRITQLKTTDDQSLSPSMKKCIDIMVDYCLRVFEQSELKVKVQCDSDLQTSCLIECIHILDVLCELDKDQTARVFQEVKRLNSRLAQETPSSPTLIHILKFIFNHSSSVVYAPQETYRNYFITTIANQYSDEGLMYDTLEFLCNNIEHIAHNTEILTDYFPNLFKILAWHPRIFIKDFTILLPAMMNSETSMELLHLILDLPCMTAALEVMERSKKDEPLSTTNTEPANSLEAFYCAHLRPLFNYMTRCESHQGDTVDRLALLHSVLNDVKGNTRVLVCCQLVPVLLKIWFETMESYGEASLISLVLPVILERSGLLYSVPELVQDVHKIFADKLLKLCKAFPEIIVTQYHEVIDFLQATANMAGRVQIFLNLIYAVGEYGSLVYSSDCTADRIGQFYECLEIVTYELVGQLNLTEFDPSIAKVLSALMSALTKLACRSHDLIPRAILCLTKVTKQQNLILLNSSTKEYLTQRATSLISLMKLPDTASTLVASNPHKCHLDTTSQWSVLRGLHRLLKE</sequence>
<protein>
    <submittedName>
        <fullName evidence="4">AP-5 complex subunit zeta-1</fullName>
    </submittedName>
</protein>
<evidence type="ECO:0000313" key="4">
    <source>
        <dbReference type="EMBL" id="KAK0045409.1"/>
    </source>
</evidence>
<dbReference type="AlphaFoldDB" id="A0AAD8F0C9"/>
<dbReference type="GO" id="GO:0044599">
    <property type="term" value="C:AP-5 adaptor complex"/>
    <property type="evidence" value="ECO:0007669"/>
    <property type="project" value="InterPro"/>
</dbReference>
<evidence type="ECO:0000313" key="5">
    <source>
        <dbReference type="Proteomes" id="UP001233172"/>
    </source>
</evidence>
<reference evidence="4" key="2">
    <citation type="submission" date="2023-04" db="EMBL/GenBank/DDBJ databases">
        <authorList>
            <person name="Bu L."/>
            <person name="Lu L."/>
            <person name="Laidemitt M.R."/>
            <person name="Zhang S.M."/>
            <person name="Mutuku M."/>
            <person name="Mkoji G."/>
            <person name="Steinauer M."/>
            <person name="Loker E.S."/>
        </authorList>
    </citation>
    <scope>NUCLEOTIDE SEQUENCE</scope>
    <source>
        <strain evidence="4">KasaAsao</strain>
        <tissue evidence="4">Whole Snail</tissue>
    </source>
</reference>
<dbReference type="Proteomes" id="UP001233172">
    <property type="component" value="Unassembled WGS sequence"/>
</dbReference>